<proteinExistence type="predicted"/>
<comment type="caution">
    <text evidence="1">The sequence shown here is derived from an EMBL/GenBank/DDBJ whole genome shotgun (WGS) entry which is preliminary data.</text>
</comment>
<name>A0A2G8TBT4_9BURK</name>
<reference evidence="1 2" key="1">
    <citation type="submission" date="2017-10" db="EMBL/GenBank/DDBJ databases">
        <title>Massilia psychrophilum sp. nov., a novel purple-pigmented bacterium isolated from Tianshan glacier, Xinjiang Municipality, China.</title>
        <authorList>
            <person name="Wang H."/>
        </authorList>
    </citation>
    <scope>NUCLEOTIDE SEQUENCE [LARGE SCALE GENOMIC DNA]</scope>
    <source>
        <strain evidence="1 2">JCM 30074</strain>
    </source>
</reference>
<sequence>MAVDTAKRDQAAVLTSTSLVEQEIASDELIEPFEGQLAVDEGYYLVGRKGIFASGGAVEALRFWLRQEWLVRQ</sequence>
<evidence type="ECO:0000313" key="2">
    <source>
        <dbReference type="Proteomes" id="UP000230390"/>
    </source>
</evidence>
<organism evidence="1 2">
    <name type="scientific">Massilia eurypsychrophila</name>
    <dbReference type="NCBI Taxonomy" id="1485217"/>
    <lineage>
        <taxon>Bacteria</taxon>
        <taxon>Pseudomonadati</taxon>
        <taxon>Pseudomonadota</taxon>
        <taxon>Betaproteobacteria</taxon>
        <taxon>Burkholderiales</taxon>
        <taxon>Oxalobacteraceae</taxon>
        <taxon>Telluria group</taxon>
        <taxon>Massilia</taxon>
    </lineage>
</organism>
<dbReference type="Proteomes" id="UP000230390">
    <property type="component" value="Unassembled WGS sequence"/>
</dbReference>
<gene>
    <name evidence="1" type="ORF">CR105_18585</name>
</gene>
<dbReference type="AlphaFoldDB" id="A0A2G8TBT4"/>
<evidence type="ECO:0000313" key="1">
    <source>
        <dbReference type="EMBL" id="PIL43516.1"/>
    </source>
</evidence>
<protein>
    <submittedName>
        <fullName evidence="1">Uncharacterized protein</fullName>
    </submittedName>
</protein>
<keyword evidence="2" id="KW-1185">Reference proteome</keyword>
<dbReference type="RefSeq" id="WP_099790922.1">
    <property type="nucleotide sequence ID" value="NZ_JBHLYV010000019.1"/>
</dbReference>
<dbReference type="EMBL" id="PDOC01000013">
    <property type="protein sequence ID" value="PIL43516.1"/>
    <property type="molecule type" value="Genomic_DNA"/>
</dbReference>
<accession>A0A2G8TBT4</accession>